<keyword evidence="8" id="KW-0732">Signal</keyword>
<evidence type="ECO:0000313" key="11">
    <source>
        <dbReference type="Proteomes" id="UP001150266"/>
    </source>
</evidence>
<proteinExistence type="inferred from homology"/>
<reference evidence="10" key="1">
    <citation type="submission" date="2022-08" db="EMBL/GenBank/DDBJ databases">
        <title>A Global Phylogenomic Analysis of the Shiitake Genus Lentinula.</title>
        <authorList>
            <consortium name="DOE Joint Genome Institute"/>
            <person name="Sierra-Patev S."/>
            <person name="Min B."/>
            <person name="Naranjo-Ortiz M."/>
            <person name="Looney B."/>
            <person name="Konkel Z."/>
            <person name="Slot J.C."/>
            <person name="Sakamoto Y."/>
            <person name="Steenwyk J.L."/>
            <person name="Rokas A."/>
            <person name="Carro J."/>
            <person name="Camarero S."/>
            <person name="Ferreira P."/>
            <person name="Molpeceres G."/>
            <person name="Ruiz-Duenas F.J."/>
            <person name="Serrano A."/>
            <person name="Henrissat B."/>
            <person name="Drula E."/>
            <person name="Hughes K.W."/>
            <person name="Mata J.L."/>
            <person name="Ishikawa N.K."/>
            <person name="Vargas-Isla R."/>
            <person name="Ushijima S."/>
            <person name="Smith C.A."/>
            <person name="Ahrendt S."/>
            <person name="Andreopoulos W."/>
            <person name="He G."/>
            <person name="Labutti K."/>
            <person name="Lipzen A."/>
            <person name="Ng V."/>
            <person name="Riley R."/>
            <person name="Sandor L."/>
            <person name="Barry K."/>
            <person name="Martinez A.T."/>
            <person name="Xiao Y."/>
            <person name="Gibbons J.G."/>
            <person name="Terashima K."/>
            <person name="Grigoriev I.V."/>
            <person name="Hibbett D.S."/>
        </authorList>
    </citation>
    <scope>NUCLEOTIDE SEQUENCE</scope>
    <source>
        <strain evidence="10">JLM2183</strain>
    </source>
</reference>
<evidence type="ECO:0000256" key="3">
    <source>
        <dbReference type="ARBA" id="ARBA00022617"/>
    </source>
</evidence>
<dbReference type="PANTHER" id="PTHR33577:SF1">
    <property type="entry name" value="HEME HALOPEROXIDASE FAMILY PROFILE DOMAIN-CONTAINING PROTEIN"/>
    <property type="match status" value="1"/>
</dbReference>
<dbReference type="PROSITE" id="PS51405">
    <property type="entry name" value="HEME_HALOPEROXIDASE"/>
    <property type="match status" value="1"/>
</dbReference>
<protein>
    <recommendedName>
        <fullName evidence="9">Heme haloperoxidase family profile domain-containing protein</fullName>
    </recommendedName>
</protein>
<keyword evidence="2" id="KW-0575">Peroxidase</keyword>
<sequence>MKAPRSLILFVGHAVALCPMASKMLAARNKNDSSLYGAYASVHPSAGKRTVGFDPVAQLVSTTGEHAFIPPGPGDFRGPCPALNSLANHGYIPRNGIATIDQFVQGNQEVFGMGIDLAVFLSTYGAVVDGNILALSFSIGQGENSIIGPQNGLTGSHNHYEGDASPTRGDYYQYDGNNYDVQMSQFLDLYNLQSDVLDPSKVNFDIDIFEQFHASRLQQCVSTNPNYFNAVVPTLAVIPAAYIFPFRLMANKSEEYPEGRLNREVLKSFFAISGPEDNLTYNHGYERIPDNWYKRAVGDEYGLVELILEINTIALSNPEFLSIGGNTGQVDTFTGVDLADLTGGVYNAGTLLQGNNLGCFMLQIVMMALTSAVVGVLELLGELPGIVDPILERWDCPQFEGIDASLLDKFPGYSRYPGN</sequence>
<dbReference type="OrthoDB" id="2542103at2759"/>
<evidence type="ECO:0000256" key="1">
    <source>
        <dbReference type="ARBA" id="ARBA00001970"/>
    </source>
</evidence>
<feature type="chain" id="PRO_5040982873" description="Heme haloperoxidase family profile domain-containing protein" evidence="8">
    <location>
        <begin position="17"/>
        <end position="419"/>
    </location>
</feature>
<evidence type="ECO:0000259" key="9">
    <source>
        <dbReference type="PROSITE" id="PS51405"/>
    </source>
</evidence>
<dbReference type="Pfam" id="PF01328">
    <property type="entry name" value="Peroxidase_2"/>
    <property type="match status" value="1"/>
</dbReference>
<dbReference type="Gene3D" id="1.10.489.10">
    <property type="entry name" value="Chloroperoxidase-like"/>
    <property type="match status" value="1"/>
</dbReference>
<dbReference type="Proteomes" id="UP001150266">
    <property type="component" value="Unassembled WGS sequence"/>
</dbReference>
<dbReference type="InterPro" id="IPR036851">
    <property type="entry name" value="Chloroperoxidase-like_sf"/>
</dbReference>
<evidence type="ECO:0000256" key="5">
    <source>
        <dbReference type="ARBA" id="ARBA00023002"/>
    </source>
</evidence>
<comment type="caution">
    <text evidence="10">The sequence shown here is derived from an EMBL/GenBank/DDBJ whole genome shotgun (WGS) entry which is preliminary data.</text>
</comment>
<evidence type="ECO:0000256" key="2">
    <source>
        <dbReference type="ARBA" id="ARBA00022559"/>
    </source>
</evidence>
<dbReference type="AlphaFoldDB" id="A0A9W8ZRK8"/>
<evidence type="ECO:0000313" key="10">
    <source>
        <dbReference type="EMBL" id="KAJ4465070.1"/>
    </source>
</evidence>
<dbReference type="GO" id="GO:0004601">
    <property type="term" value="F:peroxidase activity"/>
    <property type="evidence" value="ECO:0007669"/>
    <property type="project" value="UniProtKB-KW"/>
</dbReference>
<dbReference type="EMBL" id="JAOTPV010000094">
    <property type="protein sequence ID" value="KAJ4465070.1"/>
    <property type="molecule type" value="Genomic_DNA"/>
</dbReference>
<organism evidence="10 11">
    <name type="scientific">Lentinula aciculospora</name>
    <dbReference type="NCBI Taxonomy" id="153920"/>
    <lineage>
        <taxon>Eukaryota</taxon>
        <taxon>Fungi</taxon>
        <taxon>Dikarya</taxon>
        <taxon>Basidiomycota</taxon>
        <taxon>Agaricomycotina</taxon>
        <taxon>Agaricomycetes</taxon>
        <taxon>Agaricomycetidae</taxon>
        <taxon>Agaricales</taxon>
        <taxon>Marasmiineae</taxon>
        <taxon>Omphalotaceae</taxon>
        <taxon>Lentinula</taxon>
    </lineage>
</organism>
<name>A0A9W8ZRK8_9AGAR</name>
<feature type="signal peptide" evidence="8">
    <location>
        <begin position="1"/>
        <end position="16"/>
    </location>
</feature>
<keyword evidence="3" id="KW-0349">Heme</keyword>
<keyword evidence="4" id="KW-0479">Metal-binding</keyword>
<feature type="domain" description="Heme haloperoxidase family profile" evidence="9">
    <location>
        <begin position="64"/>
        <end position="308"/>
    </location>
</feature>
<evidence type="ECO:0000256" key="7">
    <source>
        <dbReference type="ARBA" id="ARBA00025795"/>
    </source>
</evidence>
<dbReference type="GO" id="GO:0046872">
    <property type="term" value="F:metal ion binding"/>
    <property type="evidence" value="ECO:0007669"/>
    <property type="project" value="UniProtKB-KW"/>
</dbReference>
<dbReference type="SUPFAM" id="SSF47571">
    <property type="entry name" value="Cloroperoxidase"/>
    <property type="match status" value="1"/>
</dbReference>
<keyword evidence="6" id="KW-0408">Iron</keyword>
<dbReference type="InterPro" id="IPR000028">
    <property type="entry name" value="Chloroperoxidase"/>
</dbReference>
<keyword evidence="5" id="KW-0560">Oxidoreductase</keyword>
<comment type="similarity">
    <text evidence="7">Belongs to the chloroperoxidase family.</text>
</comment>
<gene>
    <name evidence="10" type="ORF">J3R30DRAFT_2950504</name>
</gene>
<evidence type="ECO:0000256" key="8">
    <source>
        <dbReference type="SAM" id="SignalP"/>
    </source>
</evidence>
<accession>A0A9W8ZRK8</accession>
<keyword evidence="11" id="KW-1185">Reference proteome</keyword>
<evidence type="ECO:0000256" key="6">
    <source>
        <dbReference type="ARBA" id="ARBA00023004"/>
    </source>
</evidence>
<evidence type="ECO:0000256" key="4">
    <source>
        <dbReference type="ARBA" id="ARBA00022723"/>
    </source>
</evidence>
<dbReference type="PANTHER" id="PTHR33577">
    <property type="entry name" value="STERIGMATOCYSTIN BIOSYNTHESIS PEROXIDASE STCC-RELATED"/>
    <property type="match status" value="1"/>
</dbReference>
<comment type="cofactor">
    <cofactor evidence="1">
        <name>heme b</name>
        <dbReference type="ChEBI" id="CHEBI:60344"/>
    </cofactor>
</comment>